<dbReference type="Proteomes" id="UP000037594">
    <property type="component" value="Unassembled WGS sequence"/>
</dbReference>
<gene>
    <name evidence="2" type="ORF">ACT17_28285</name>
</gene>
<comment type="caution">
    <text evidence="2">The sequence shown here is derived from an EMBL/GenBank/DDBJ whole genome shotgun (WGS) entry which is preliminary data.</text>
</comment>
<proteinExistence type="predicted"/>
<dbReference type="Pfam" id="PF00857">
    <property type="entry name" value="Isochorismatase"/>
    <property type="match status" value="1"/>
</dbReference>
<dbReference type="EMBL" id="LFOD01000039">
    <property type="protein sequence ID" value="KMV14837.1"/>
    <property type="molecule type" value="Genomic_DNA"/>
</dbReference>
<feature type="domain" description="Isochorismatase-like" evidence="1">
    <location>
        <begin position="2"/>
        <end position="143"/>
    </location>
</feature>
<dbReference type="InterPro" id="IPR036380">
    <property type="entry name" value="Isochorismatase-like_sf"/>
</dbReference>
<sequence length="166" mass="17313">MLAVDVQHAFLTAKAPADLPERIAAFIDLLAPGQVVATRYVNTPGSPCRELTGWTGAETSPDTDLHRAVAERATRVLTKNTYGLREVPEFAGHVYVVGLDTDVCVHAAVTQLFDSGIDVVVVADLCASAGGSESHAAGLIALSRVVGKERVVQSGRVLQGLAAVPA</sequence>
<name>A0A0J8U0K8_9MYCO</name>
<dbReference type="AlphaFoldDB" id="A0A0J8U0K8"/>
<accession>A0A0J8U0K8</accession>
<evidence type="ECO:0000313" key="3">
    <source>
        <dbReference type="Proteomes" id="UP000037594"/>
    </source>
</evidence>
<dbReference type="Gene3D" id="3.40.50.850">
    <property type="entry name" value="Isochorismatase-like"/>
    <property type="match status" value="1"/>
</dbReference>
<dbReference type="PATRIC" id="fig|451644.5.peg.5797"/>
<evidence type="ECO:0000313" key="2">
    <source>
        <dbReference type="EMBL" id="KMV14837.1"/>
    </source>
</evidence>
<dbReference type="SUPFAM" id="SSF52499">
    <property type="entry name" value="Isochorismatase-like hydrolases"/>
    <property type="match status" value="1"/>
</dbReference>
<dbReference type="InterPro" id="IPR000868">
    <property type="entry name" value="Isochorismatase-like_dom"/>
</dbReference>
<protein>
    <recommendedName>
        <fullName evidence="1">Isochorismatase-like domain-containing protein</fullName>
    </recommendedName>
</protein>
<evidence type="ECO:0000259" key="1">
    <source>
        <dbReference type="Pfam" id="PF00857"/>
    </source>
</evidence>
<reference evidence="2 3" key="1">
    <citation type="submission" date="2015-06" db="EMBL/GenBank/DDBJ databases">
        <title>Genome sequence of Mycobacterium conceptionense strain MLE.</title>
        <authorList>
            <person name="Greninger A.L."/>
            <person name="Cunningham G."/>
            <person name="Chiu C.Y."/>
            <person name="Miller S."/>
        </authorList>
    </citation>
    <scope>NUCLEOTIDE SEQUENCE [LARGE SCALE GENOMIC DNA]</scope>
    <source>
        <strain evidence="2 3">MLE</strain>
    </source>
</reference>
<organism evidence="2 3">
    <name type="scientific">Mycolicibacterium conceptionense</name>
    <dbReference type="NCBI Taxonomy" id="451644"/>
    <lineage>
        <taxon>Bacteria</taxon>
        <taxon>Bacillati</taxon>
        <taxon>Actinomycetota</taxon>
        <taxon>Actinomycetes</taxon>
        <taxon>Mycobacteriales</taxon>
        <taxon>Mycobacteriaceae</taxon>
        <taxon>Mycolicibacterium</taxon>
    </lineage>
</organism>